<dbReference type="RefSeq" id="WP_258434315.1">
    <property type="nucleotide sequence ID" value="NZ_JANSGW010000026.1"/>
</dbReference>
<keyword evidence="1" id="KW-1133">Transmembrane helix</keyword>
<sequence length="563" mass="63985">MNIHNDRELIDEVRSSFDIRPRQEFANVLKKKLLDAQEKRNGRAHMASVVKKWTISAAAVLVLAGGALIWKQGTNITTALPFLHSILLKDKDTQVTEVVGIAAQTVEKLYKEFPEMRGSEQLIFLETSKESQRREYYIAFRKRENDNVILYRDVSIDSQNGLLLSYSDNLLDEDDKNVATPKEASVKKATTFLQDFLGQSFEEYRIDSVNVDKKGTRIRYVRFVNNFPVKGMDYRVYLTGDGKMVRISSGEVAGLLTEKPIFPNPSIGLDKSIIERNFAAYMKLQYKKREGQNEFSLLYEDDSIGYFNALTGEEIKVTDYSPYRKSYSPTIQVNPGGKQVKIKSAQEVPDALAQFGIDCKGAVFKVQPHYSYMPKEMAGYETKWKNKKMIVITMDGIVSEFIISKPTEETGGTKLSDQELEQRALAYLQQYMTKGITEVKRYITRGDSKEDKEQNMKFVFTYKGVVVPSHRYDLTIDKTTGEILSISLEMVKENFTKNWPDPTNAISPAEAAAIYLKHRPLTLTYVYPVKDGNMQKTPILAYTPIPNNRGSGSIDAITGKFEE</sequence>
<dbReference type="InterPro" id="IPR032599">
    <property type="entry name" value="YcdB/YcdC_rep_domain"/>
</dbReference>
<feature type="domain" description="YcdB/YcdC repeated" evidence="2">
    <location>
        <begin position="385"/>
        <end position="485"/>
    </location>
</feature>
<accession>A0AAP3DJ06</accession>
<evidence type="ECO:0000313" key="4">
    <source>
        <dbReference type="Proteomes" id="UP001077662"/>
    </source>
</evidence>
<protein>
    <recommendedName>
        <fullName evidence="2">YcdB/YcdC repeated domain-containing protein</fullName>
    </recommendedName>
</protein>
<keyword evidence="1" id="KW-0812">Transmembrane</keyword>
<proteinExistence type="predicted"/>
<evidence type="ECO:0000256" key="1">
    <source>
        <dbReference type="SAM" id="Phobius"/>
    </source>
</evidence>
<dbReference type="Pfam" id="PF16244">
    <property type="entry name" value="DUF4901"/>
    <property type="match status" value="2"/>
</dbReference>
<dbReference type="EMBL" id="JAPTNE010000026">
    <property type="protein sequence ID" value="MCZ0808948.1"/>
    <property type="molecule type" value="Genomic_DNA"/>
</dbReference>
<evidence type="ECO:0000313" key="3">
    <source>
        <dbReference type="EMBL" id="MCZ0808948.1"/>
    </source>
</evidence>
<dbReference type="AlphaFoldDB" id="A0AAP3DJ06"/>
<dbReference type="Proteomes" id="UP001077662">
    <property type="component" value="Unassembled WGS sequence"/>
</dbReference>
<gene>
    <name evidence="3" type="ORF">O0554_18840</name>
</gene>
<feature type="domain" description="YcdB/YcdC repeated" evidence="2">
    <location>
        <begin position="126"/>
        <end position="243"/>
    </location>
</feature>
<comment type="caution">
    <text evidence="3">The sequence shown here is derived from an EMBL/GenBank/DDBJ whole genome shotgun (WGS) entry which is preliminary data.</text>
</comment>
<keyword evidence="1" id="KW-0472">Membrane</keyword>
<name>A0AAP3DJ06_BRELA</name>
<reference evidence="3" key="1">
    <citation type="submission" date="2022-09" db="EMBL/GenBank/DDBJ databases">
        <title>Genome analysis and characterization of larvicidal activity of Brevibacillus strains.</title>
        <authorList>
            <person name="Patrusheva E.V."/>
            <person name="Izotova A.O."/>
            <person name="Toshchakov S.V."/>
            <person name="Sineoky S.P."/>
        </authorList>
    </citation>
    <scope>NUCLEOTIDE SEQUENCE</scope>
    <source>
        <strain evidence="3">VKPM_B-13247</strain>
    </source>
</reference>
<evidence type="ECO:0000259" key="2">
    <source>
        <dbReference type="Pfam" id="PF16244"/>
    </source>
</evidence>
<feature type="transmembrane region" description="Helical" evidence="1">
    <location>
        <begin position="53"/>
        <end position="70"/>
    </location>
</feature>
<organism evidence="3 4">
    <name type="scientific">Brevibacillus laterosporus</name>
    <name type="common">Bacillus laterosporus</name>
    <dbReference type="NCBI Taxonomy" id="1465"/>
    <lineage>
        <taxon>Bacteria</taxon>
        <taxon>Bacillati</taxon>
        <taxon>Bacillota</taxon>
        <taxon>Bacilli</taxon>
        <taxon>Bacillales</taxon>
        <taxon>Paenibacillaceae</taxon>
        <taxon>Brevibacillus</taxon>
    </lineage>
</organism>